<dbReference type="InterPro" id="IPR001507">
    <property type="entry name" value="ZP_dom"/>
</dbReference>
<keyword evidence="6" id="KW-1185">Reference proteome</keyword>
<dbReference type="Pfam" id="PF23344">
    <property type="entry name" value="ZP-N"/>
    <property type="match status" value="1"/>
</dbReference>
<comment type="caution">
    <text evidence="5">The sequence shown here is derived from an EMBL/GenBank/DDBJ whole genome shotgun (WGS) entry which is preliminary data.</text>
</comment>
<dbReference type="PANTHER" id="PTHR11576:SF2">
    <property type="entry name" value="ZONA PELLUCIDA SPERM-BINDING PROTEIN 3"/>
    <property type="match status" value="1"/>
</dbReference>
<keyword evidence="3" id="KW-0472">Membrane</keyword>
<dbReference type="GO" id="GO:0005886">
    <property type="term" value="C:plasma membrane"/>
    <property type="evidence" value="ECO:0007669"/>
    <property type="project" value="UniProtKB-SubCell"/>
</dbReference>
<keyword evidence="3" id="KW-0272">Extracellular matrix</keyword>
<dbReference type="PRINTS" id="PR00023">
    <property type="entry name" value="ZPELLUCIDA"/>
</dbReference>
<keyword evidence="3" id="KW-0964">Secreted</keyword>
<feature type="domain" description="ZP" evidence="4">
    <location>
        <begin position="4"/>
        <end position="273"/>
    </location>
</feature>
<feature type="non-terminal residue" evidence="5">
    <location>
        <position position="1"/>
    </location>
</feature>
<dbReference type="GO" id="GO:2000344">
    <property type="term" value="P:positive regulation of acrosome reaction"/>
    <property type="evidence" value="ECO:0007669"/>
    <property type="project" value="UniProtKB-UniRule"/>
</dbReference>
<comment type="PTM">
    <text evidence="3">Proteolytically cleaved before the transmembrane segment to yield the secreted ectodomain incorporated in the zona pellucida.</text>
</comment>
<dbReference type="FunFam" id="2.60.40.4100:FF:000002">
    <property type="entry name" value="Zona pellucida sperm-binding protein 3"/>
    <property type="match status" value="1"/>
</dbReference>
<dbReference type="Pfam" id="PF00100">
    <property type="entry name" value="Zona_pellucida"/>
    <property type="match status" value="1"/>
</dbReference>
<dbReference type="InterPro" id="IPR055356">
    <property type="entry name" value="ZP-N"/>
</dbReference>
<dbReference type="Gene3D" id="2.60.40.4100">
    <property type="entry name" value="Zona pellucida, ZP-C domain"/>
    <property type="match status" value="1"/>
</dbReference>
<dbReference type="InterPro" id="IPR048290">
    <property type="entry name" value="ZP_chr"/>
</dbReference>
<dbReference type="EMBL" id="CAJRST010014446">
    <property type="protein sequence ID" value="CAG5929386.1"/>
    <property type="molecule type" value="Genomic_DNA"/>
</dbReference>
<comment type="function">
    <text evidence="3">Component of the zona pellucida, an extracellular matrix surrounding oocytes which mediates sperm binding, induction of the acrosome reaction and prevents post-fertilization polyspermy. The zona pellucida is composed of 3 to 4 glycoproteins, ZP1, ZP2, ZP3, and ZP4. ZP3 is essential for sperm binding and zona matrix formation.</text>
</comment>
<dbReference type="PANTHER" id="PTHR11576">
    <property type="entry name" value="ZONA PELLUCIDA SPERM-BINDING PROTEIN 3"/>
    <property type="match status" value="1"/>
</dbReference>
<keyword evidence="1 3" id="KW-1015">Disulfide bond</keyword>
<proteinExistence type="inferred from homology"/>
<reference evidence="5" key="1">
    <citation type="submission" date="2021-05" db="EMBL/GenBank/DDBJ databases">
        <authorList>
            <person name="Tigano A."/>
        </authorList>
    </citation>
    <scope>NUCLEOTIDE SEQUENCE</scope>
</reference>
<evidence type="ECO:0000259" key="4">
    <source>
        <dbReference type="PROSITE" id="PS51034"/>
    </source>
</evidence>
<dbReference type="Gene3D" id="2.60.40.3210">
    <property type="entry name" value="Zona pellucida, ZP-N domain"/>
    <property type="match status" value="1"/>
</dbReference>
<evidence type="ECO:0000256" key="2">
    <source>
        <dbReference type="ARBA" id="ARBA00023180"/>
    </source>
</evidence>
<dbReference type="InterPro" id="IPR042235">
    <property type="entry name" value="ZP-C_dom"/>
</dbReference>
<evidence type="ECO:0000256" key="3">
    <source>
        <dbReference type="RuleBase" id="RU367066"/>
    </source>
</evidence>
<evidence type="ECO:0000313" key="5">
    <source>
        <dbReference type="EMBL" id="CAG5929386.1"/>
    </source>
</evidence>
<gene>
    <name evidence="5" type="ORF">MMEN_LOCUS13002</name>
</gene>
<dbReference type="GO" id="GO:0035803">
    <property type="term" value="P:egg coat formation"/>
    <property type="evidence" value="ECO:0007669"/>
    <property type="project" value="UniProtKB-UniRule"/>
</dbReference>
<dbReference type="GO" id="GO:0007339">
    <property type="term" value="P:binding of sperm to zona pellucida"/>
    <property type="evidence" value="ECO:0007669"/>
    <property type="project" value="UniProtKB-UniRule"/>
</dbReference>
<accession>A0A8S4B7U9</accession>
<comment type="domain">
    <text evidence="3">The ZP domain is involved in the polymerization of the ZP proteins to form the zona pellucida.</text>
</comment>
<dbReference type="PROSITE" id="PS51034">
    <property type="entry name" value="ZP_2"/>
    <property type="match status" value="1"/>
</dbReference>
<keyword evidence="3" id="KW-0732">Signal</keyword>
<sequence length="335" mass="37556">LQIQCGEIKLTIIVSRQFFHERRIPFKSELLRLGVNSTQTTSCSPKRLSENAMAITAGLRECGTWASVHGNWLVYSNQLFVFPAALPTSAGSLIVRGVTTVIPVECHYERKQKVRGEPLQPTWIPMTSTISAFGLLHFSLRVMTDGCSTLRSSSVYQQGETMFLEASVEALTHPALTLYVDYCVATLNPDPLSQPNYNFIAKHGCHLDSMLPGSSSRFLPRNQDNRLCFSVKAFHFNHTFAQQIFISCHLKATLKQNSQSYVDKACFFHKPTFSWRAIEGDSTLCECCDYDCFKLTKMNSGHTTQQPTGVIVTGHPCPRIFHTSLTSHPNPLLWS</sequence>
<dbReference type="AlphaFoldDB" id="A0A8S4B7U9"/>
<keyword evidence="3" id="KW-1003">Cell membrane</keyword>
<evidence type="ECO:0000256" key="1">
    <source>
        <dbReference type="ARBA" id="ARBA00023157"/>
    </source>
</evidence>
<dbReference type="OrthoDB" id="8880842at2759"/>
<keyword evidence="3" id="KW-0165">Cleavage on pair of basic residues</keyword>
<dbReference type="InterPro" id="IPR055355">
    <property type="entry name" value="ZP-C"/>
</dbReference>
<dbReference type="GO" id="GO:0032190">
    <property type="term" value="F:acrosin binding"/>
    <property type="evidence" value="ECO:0007669"/>
    <property type="project" value="TreeGrafter"/>
</dbReference>
<dbReference type="GO" id="GO:0035805">
    <property type="term" value="C:egg coat"/>
    <property type="evidence" value="ECO:0007669"/>
    <property type="project" value="UniProtKB-SubCell"/>
</dbReference>
<comment type="subcellular location">
    <subcellularLocation>
        <location evidence="3">Zona pellucida</location>
    </subcellularLocation>
    <subcellularLocation>
        <location evidence="3">Cell membrane</location>
        <topology evidence="3">Single-pass type I membrane protein</topology>
    </subcellularLocation>
</comment>
<evidence type="ECO:0000313" key="6">
    <source>
        <dbReference type="Proteomes" id="UP000677803"/>
    </source>
</evidence>
<comment type="similarity">
    <text evidence="3">Belongs to the ZP domain family. ZPC subfamily.</text>
</comment>
<dbReference type="GO" id="GO:0035804">
    <property type="term" value="F:structural constituent of egg coat"/>
    <property type="evidence" value="ECO:0007669"/>
    <property type="project" value="UniProtKB-UniRule"/>
</dbReference>
<keyword evidence="2" id="KW-0325">Glycoprotein</keyword>
<dbReference type="SMART" id="SM00241">
    <property type="entry name" value="ZP"/>
    <property type="match status" value="1"/>
</dbReference>
<organism evidence="5 6">
    <name type="scientific">Menidia menidia</name>
    <name type="common">Atlantic silverside</name>
    <dbReference type="NCBI Taxonomy" id="238744"/>
    <lineage>
        <taxon>Eukaryota</taxon>
        <taxon>Metazoa</taxon>
        <taxon>Chordata</taxon>
        <taxon>Craniata</taxon>
        <taxon>Vertebrata</taxon>
        <taxon>Euteleostomi</taxon>
        <taxon>Actinopterygii</taxon>
        <taxon>Neopterygii</taxon>
        <taxon>Teleostei</taxon>
        <taxon>Neoteleostei</taxon>
        <taxon>Acanthomorphata</taxon>
        <taxon>Ovalentaria</taxon>
        <taxon>Atherinomorphae</taxon>
        <taxon>Atheriniformes</taxon>
        <taxon>Atherinopsidae</taxon>
        <taxon>Menidiinae</taxon>
        <taxon>Menidia</taxon>
    </lineage>
</organism>
<name>A0A8S4B7U9_9TELE</name>
<protein>
    <recommendedName>
        <fullName evidence="3">Zona pellucida sperm-binding protein 3</fullName>
    </recommendedName>
</protein>
<dbReference type="Proteomes" id="UP000677803">
    <property type="component" value="Unassembled WGS sequence"/>
</dbReference>